<keyword evidence="1" id="KW-0812">Transmembrane</keyword>
<dbReference type="SUPFAM" id="SSF103473">
    <property type="entry name" value="MFS general substrate transporter"/>
    <property type="match status" value="1"/>
</dbReference>
<reference evidence="2 3" key="1">
    <citation type="submission" date="2019-10" db="EMBL/GenBank/DDBJ databases">
        <title>Nocardia macrotermitis sp. nov. and Nocardia aurantia sp. nov., isolated from the gut of fungus growing-termite Macrotermes natalensis.</title>
        <authorList>
            <person name="Benndorf R."/>
            <person name="Schwitalla J."/>
            <person name="Martin K."/>
            <person name="De Beer W."/>
            <person name="Kaster A.-K."/>
            <person name="Vollmers J."/>
            <person name="Poulsen M."/>
            <person name="Beemelmanns C."/>
        </authorList>
    </citation>
    <scope>NUCLEOTIDE SEQUENCE [LARGE SCALE GENOMIC DNA]</scope>
    <source>
        <strain evidence="2 3">RB20</strain>
    </source>
</reference>
<keyword evidence="3" id="KW-1185">Reference proteome</keyword>
<evidence type="ECO:0000313" key="2">
    <source>
        <dbReference type="EMBL" id="MQY19817.1"/>
    </source>
</evidence>
<keyword evidence="1" id="KW-1133">Transmembrane helix</keyword>
<organism evidence="2 3">
    <name type="scientific">Nocardia macrotermitis</name>
    <dbReference type="NCBI Taxonomy" id="2585198"/>
    <lineage>
        <taxon>Bacteria</taxon>
        <taxon>Bacillati</taxon>
        <taxon>Actinomycetota</taxon>
        <taxon>Actinomycetes</taxon>
        <taxon>Mycobacteriales</taxon>
        <taxon>Nocardiaceae</taxon>
        <taxon>Nocardia</taxon>
    </lineage>
</organism>
<dbReference type="InterPro" id="IPR036259">
    <property type="entry name" value="MFS_trans_sf"/>
</dbReference>
<evidence type="ECO:0000256" key="1">
    <source>
        <dbReference type="SAM" id="Phobius"/>
    </source>
</evidence>
<keyword evidence="1" id="KW-0472">Membrane</keyword>
<dbReference type="AlphaFoldDB" id="A0A7K0D286"/>
<proteinExistence type="predicted"/>
<evidence type="ECO:0000313" key="3">
    <source>
        <dbReference type="Proteomes" id="UP000438448"/>
    </source>
</evidence>
<name>A0A7K0D286_9NOCA</name>
<accession>A0A7K0D286</accession>
<feature type="transmembrane region" description="Helical" evidence="1">
    <location>
        <begin position="12"/>
        <end position="38"/>
    </location>
</feature>
<feature type="transmembrane region" description="Helical" evidence="1">
    <location>
        <begin position="44"/>
        <end position="65"/>
    </location>
</feature>
<evidence type="ECO:0008006" key="4">
    <source>
        <dbReference type="Google" id="ProtNLM"/>
    </source>
</evidence>
<gene>
    <name evidence="2" type="ORF">NRB20_29120</name>
</gene>
<protein>
    <recommendedName>
        <fullName evidence="4">Major facilitator superfamily (MFS) profile domain-containing protein</fullName>
    </recommendedName>
</protein>
<dbReference type="EMBL" id="WEGK01000005">
    <property type="protein sequence ID" value="MQY19817.1"/>
    <property type="molecule type" value="Genomic_DNA"/>
</dbReference>
<sequence>MAGGFGQSVRFIAVSVVSARVVWGLFGGTAPFIATWLIDVTGNSLAPAGYFVVCAVLTLGAALFVRETRGIELPVD</sequence>
<dbReference type="Proteomes" id="UP000438448">
    <property type="component" value="Unassembled WGS sequence"/>
</dbReference>
<comment type="caution">
    <text evidence="2">The sequence shown here is derived from an EMBL/GenBank/DDBJ whole genome shotgun (WGS) entry which is preliminary data.</text>
</comment>